<dbReference type="STRING" id="1301098.PKB_3322"/>
<dbReference type="RefSeq" id="WP_043253181.1">
    <property type="nucleotide sequence ID" value="NZ_HG322950.1"/>
</dbReference>
<dbReference type="Proteomes" id="UP000025241">
    <property type="component" value="Chromosome I"/>
</dbReference>
<feature type="domain" description="HTH araC/xylS-type" evidence="3">
    <location>
        <begin position="220"/>
        <end position="318"/>
    </location>
</feature>
<evidence type="ECO:0000313" key="5">
    <source>
        <dbReference type="Proteomes" id="UP000025241"/>
    </source>
</evidence>
<reference evidence="4 5" key="2">
    <citation type="submission" date="2014-05" db="EMBL/GenBank/DDBJ databases">
        <title>Genome sequence of the 3-chlorobenzoate degrading bacterium Pseudomonas knackmussii B13 shows multiple evidence for horizontal gene transfer.</title>
        <authorList>
            <person name="Miyazaki R."/>
            <person name="Bertelli C."/>
            <person name="Falquet L."/>
            <person name="Robinson-Rechavi M."/>
            <person name="Gharib W."/>
            <person name="Roy S."/>
            <person name="Van der Meer J.R."/>
        </authorList>
    </citation>
    <scope>NUCLEOTIDE SEQUENCE [LARGE SCALE GENOMIC DNA]</scope>
    <source>
        <strain evidence="4 5">B13</strain>
    </source>
</reference>
<dbReference type="EMBL" id="HG322950">
    <property type="protein sequence ID" value="CDF84666.1"/>
    <property type="molecule type" value="Genomic_DNA"/>
</dbReference>
<dbReference type="InterPro" id="IPR018060">
    <property type="entry name" value="HTH_AraC"/>
</dbReference>
<dbReference type="KEGG" id="pkc:PKB_3322"/>
<dbReference type="GO" id="GO:0043565">
    <property type="term" value="F:sequence-specific DNA binding"/>
    <property type="evidence" value="ECO:0007669"/>
    <property type="project" value="InterPro"/>
</dbReference>
<dbReference type="AlphaFoldDB" id="A0A024HIG8"/>
<dbReference type="PATRIC" id="fig|1301098.3.peg.3336"/>
<name>A0A024HIG8_PSEKB</name>
<dbReference type="InterPro" id="IPR052158">
    <property type="entry name" value="INH-QAR"/>
</dbReference>
<evidence type="ECO:0000313" key="4">
    <source>
        <dbReference type="EMBL" id="CDF84666.1"/>
    </source>
</evidence>
<dbReference type="SUPFAM" id="SSF46689">
    <property type="entry name" value="Homeodomain-like"/>
    <property type="match status" value="1"/>
</dbReference>
<dbReference type="Gene3D" id="1.10.10.60">
    <property type="entry name" value="Homeodomain-like"/>
    <property type="match status" value="1"/>
</dbReference>
<gene>
    <name evidence="4" type="ORF">PKB_3322</name>
</gene>
<dbReference type="eggNOG" id="COG4977">
    <property type="taxonomic scope" value="Bacteria"/>
</dbReference>
<organism evidence="4 5">
    <name type="scientific">Pseudomonas knackmussii (strain DSM 6978 / CCUG 54928 / LMG 23759 / B13)</name>
    <dbReference type="NCBI Taxonomy" id="1301098"/>
    <lineage>
        <taxon>Bacteria</taxon>
        <taxon>Pseudomonadati</taxon>
        <taxon>Pseudomonadota</taxon>
        <taxon>Gammaproteobacteria</taxon>
        <taxon>Pseudomonadales</taxon>
        <taxon>Pseudomonadaceae</taxon>
        <taxon>Pseudomonas</taxon>
    </lineage>
</organism>
<protein>
    <submittedName>
        <fullName evidence="4">Transcriptional regulator</fullName>
    </submittedName>
</protein>
<dbReference type="Gene3D" id="3.40.50.880">
    <property type="match status" value="1"/>
</dbReference>
<dbReference type="SUPFAM" id="SSF52317">
    <property type="entry name" value="Class I glutamine amidotransferase-like"/>
    <property type="match status" value="1"/>
</dbReference>
<evidence type="ECO:0000256" key="1">
    <source>
        <dbReference type="ARBA" id="ARBA00023015"/>
    </source>
</evidence>
<keyword evidence="2" id="KW-0804">Transcription</keyword>
<dbReference type="PANTHER" id="PTHR43130:SF11">
    <property type="entry name" value="TRANSCRIPTIONAL REGULATORY PROTEIN"/>
    <property type="match status" value="1"/>
</dbReference>
<dbReference type="SMART" id="SM00342">
    <property type="entry name" value="HTH_ARAC"/>
    <property type="match status" value="1"/>
</dbReference>
<keyword evidence="1" id="KW-0805">Transcription regulation</keyword>
<dbReference type="Pfam" id="PF12833">
    <property type="entry name" value="HTH_18"/>
    <property type="match status" value="1"/>
</dbReference>
<evidence type="ECO:0000259" key="3">
    <source>
        <dbReference type="PROSITE" id="PS01124"/>
    </source>
</evidence>
<evidence type="ECO:0000256" key="2">
    <source>
        <dbReference type="ARBA" id="ARBA00023163"/>
    </source>
</evidence>
<keyword evidence="5" id="KW-1185">Reference proteome</keyword>
<dbReference type="OrthoDB" id="9803764at2"/>
<dbReference type="InterPro" id="IPR009057">
    <property type="entry name" value="Homeodomain-like_sf"/>
</dbReference>
<dbReference type="PANTHER" id="PTHR43130">
    <property type="entry name" value="ARAC-FAMILY TRANSCRIPTIONAL REGULATOR"/>
    <property type="match status" value="1"/>
</dbReference>
<sequence length="322" mass="35066">MPKTLRIGLLLFPGCMPAGLLAFADLLHAANRRAGAALFELHFVALRPGVVECAHGVRLQAQAGFAEGAFDALLVPGFWAESAEQVEATLLANAELVTALARLGKRCRLWSYCVGVCLVAASGRLDGRAATVTWWLADSVLRRFPKVCWQSEQSCIFDERGASASGVNGYLPIAQQLIERVVSPAVLHDLTRLMVLPRPAQAHDAFQAMSLIEQPSALLRRLHALVERLPAEQLTAPTLATALGLAERTLARKVRSETGIPLAAYARRIKLNQVGERLTLTSTPVNTISAELGFSSDSNMRRMFKGLTALTPAQYRQRFARF</sequence>
<dbReference type="GO" id="GO:0003700">
    <property type="term" value="F:DNA-binding transcription factor activity"/>
    <property type="evidence" value="ECO:0007669"/>
    <property type="project" value="InterPro"/>
</dbReference>
<dbReference type="HOGENOM" id="CLU_000445_59_0_6"/>
<reference evidence="4 5" key="1">
    <citation type="submission" date="2013-03" db="EMBL/GenBank/DDBJ databases">
        <authorList>
            <person name="Linke B."/>
        </authorList>
    </citation>
    <scope>NUCLEOTIDE SEQUENCE [LARGE SCALE GENOMIC DNA]</scope>
    <source>
        <strain evidence="4 5">B13</strain>
    </source>
</reference>
<dbReference type="InterPro" id="IPR029062">
    <property type="entry name" value="Class_I_gatase-like"/>
</dbReference>
<dbReference type="PROSITE" id="PS01124">
    <property type="entry name" value="HTH_ARAC_FAMILY_2"/>
    <property type="match status" value="1"/>
</dbReference>
<proteinExistence type="predicted"/>
<accession>A0A024HIG8</accession>